<dbReference type="Proteomes" id="UP001166304">
    <property type="component" value="Unassembled WGS sequence"/>
</dbReference>
<accession>A0AA41FYE0</accession>
<evidence type="ECO:0000313" key="1">
    <source>
        <dbReference type="EMBL" id="MBV0900194.1"/>
    </source>
</evidence>
<gene>
    <name evidence="1" type="ORF">KTS37_00200</name>
</gene>
<keyword evidence="2" id="KW-1185">Reference proteome</keyword>
<dbReference type="EMBL" id="JAHQXE010000001">
    <property type="protein sequence ID" value="MBV0900194.1"/>
    <property type="molecule type" value="Genomic_DNA"/>
</dbReference>
<evidence type="ECO:0000313" key="2">
    <source>
        <dbReference type="Proteomes" id="UP001166304"/>
    </source>
</evidence>
<dbReference type="AlphaFoldDB" id="A0AA41FYE0"/>
<proteinExistence type="predicted"/>
<organism evidence="1 2">
    <name type="scientific">Haloarcula salina</name>
    <dbReference type="NCBI Taxonomy" id="1429914"/>
    <lineage>
        <taxon>Archaea</taxon>
        <taxon>Methanobacteriati</taxon>
        <taxon>Methanobacteriota</taxon>
        <taxon>Stenosarchaea group</taxon>
        <taxon>Halobacteria</taxon>
        <taxon>Halobacteriales</taxon>
        <taxon>Haloarculaceae</taxon>
        <taxon>Haloarcula</taxon>
    </lineage>
</organism>
<protein>
    <submittedName>
        <fullName evidence="1">Rubrerythrin family protein</fullName>
    </submittedName>
</protein>
<dbReference type="RefSeq" id="WP_162412492.1">
    <property type="nucleotide sequence ID" value="NZ_JAHQXE010000001.1"/>
</dbReference>
<name>A0AA41FYE0_9EURY</name>
<sequence>MTTGADLIDAVRDDQQTELSRLGSSKTLYADTRGEMEPDAVLAAVAAREAAAHETFDAWSDDADESAAALFADAAAGAAERREAIDAEAADRTLSVHDVLDDLEGTVERLGGFVGWALVDKKVKEQATGFFTGQADPQTASTFRSAGSDVEDLREEAADLLAAVCDGDDDWDAAEGAAVDVIQAAYDEYVGTLEDLGVNPKPVC</sequence>
<reference evidence="1" key="1">
    <citation type="submission" date="2021-06" db="EMBL/GenBank/DDBJ databases">
        <title>New haloarchaea isolates fom saline soil.</title>
        <authorList>
            <person name="Duran-Viseras A."/>
            <person name="Sanchez-Porro C.S."/>
            <person name="Ventosa A."/>
        </authorList>
    </citation>
    <scope>NUCLEOTIDE SEQUENCE</scope>
    <source>
        <strain evidence="1">JCM 18369</strain>
    </source>
</reference>
<comment type="caution">
    <text evidence="1">The sequence shown here is derived from an EMBL/GenBank/DDBJ whole genome shotgun (WGS) entry which is preliminary data.</text>
</comment>